<dbReference type="VEuPathDB" id="FungiDB:H257_06011"/>
<protein>
    <recommendedName>
        <fullName evidence="2">UFSP1/2/DUB catalytic domain-containing protein</fullName>
    </recommendedName>
</protein>
<evidence type="ECO:0000313" key="3">
    <source>
        <dbReference type="EMBL" id="ETV81512.1"/>
    </source>
</evidence>
<keyword evidence="1" id="KW-0378">Hydrolase</keyword>
<accession>W4GP73</accession>
<evidence type="ECO:0000259" key="2">
    <source>
        <dbReference type="Pfam" id="PF07910"/>
    </source>
</evidence>
<dbReference type="PANTHER" id="PTHR48153">
    <property type="entry name" value="UFM1-SPECIFIC PROTEASE 2"/>
    <property type="match status" value="1"/>
</dbReference>
<reference evidence="3" key="1">
    <citation type="submission" date="2013-12" db="EMBL/GenBank/DDBJ databases">
        <title>The Genome Sequence of Aphanomyces astaci APO3.</title>
        <authorList>
            <consortium name="The Broad Institute Genomics Platform"/>
            <person name="Russ C."/>
            <person name="Tyler B."/>
            <person name="van West P."/>
            <person name="Dieguez-Uribeondo J."/>
            <person name="Young S.K."/>
            <person name="Zeng Q."/>
            <person name="Gargeya S."/>
            <person name="Fitzgerald M."/>
            <person name="Abouelleil A."/>
            <person name="Alvarado L."/>
            <person name="Chapman S.B."/>
            <person name="Gainer-Dewar J."/>
            <person name="Goldberg J."/>
            <person name="Griggs A."/>
            <person name="Gujja S."/>
            <person name="Hansen M."/>
            <person name="Howarth C."/>
            <person name="Imamovic A."/>
            <person name="Ireland A."/>
            <person name="Larimer J."/>
            <person name="McCowan C."/>
            <person name="Murphy C."/>
            <person name="Pearson M."/>
            <person name="Poon T.W."/>
            <person name="Priest M."/>
            <person name="Roberts A."/>
            <person name="Saif S."/>
            <person name="Shea T."/>
            <person name="Sykes S."/>
            <person name="Wortman J."/>
            <person name="Nusbaum C."/>
            <person name="Birren B."/>
        </authorList>
    </citation>
    <scope>NUCLEOTIDE SEQUENCE [LARGE SCALE GENOMIC DNA]</scope>
    <source>
        <strain evidence="3">APO3</strain>
    </source>
</reference>
<dbReference type="EMBL" id="KI913124">
    <property type="protein sequence ID" value="ETV81512.1"/>
    <property type="molecule type" value="Genomic_DNA"/>
</dbReference>
<feature type="domain" description="UFSP1/2/DUB catalytic" evidence="2">
    <location>
        <begin position="440"/>
        <end position="633"/>
    </location>
</feature>
<name>W4GP73_APHAT</name>
<proteinExistence type="predicted"/>
<evidence type="ECO:0000256" key="1">
    <source>
        <dbReference type="ARBA" id="ARBA00022801"/>
    </source>
</evidence>
<dbReference type="PANTHER" id="PTHR48153:SF2">
    <property type="entry name" value="UFM1-SPECIFIC PROTEASE 2"/>
    <property type="match status" value="1"/>
</dbReference>
<dbReference type="Gene3D" id="3.90.70.130">
    <property type="match status" value="1"/>
</dbReference>
<dbReference type="OrthoDB" id="417506at2759"/>
<sequence>MLAPVSHGCIPRSLLRTIALLDGTEEASFVGTDTHDSIAVWSITSDFCDRTSSVNEPWTHCDMLPGGLRVLGPVVIVHADASKQDIFEKVDAKVQHRLGNTTKDGTPRPMYVLVHERGSRQVQVYLPPSSSSIHDATTSWNSMTLDNITDDGDDDPTAFLSSIDYTMLRCSFTTSLSWITPPPSTLPSPPPSHDDLFVTALETFRQTMQDPSRSFFQLPTLSSSCQFILAISGDVVHGKLLSNDTSNGRLSLRDVLPAYHERTHGGGAPYRSSHHPVTIHRAMSSSAAGAPVWTAHAPGAQFETVDVAFDVVVCVPWELSVAAALATLIAHLHLQINRVQHVAKLQPSPSSQQDTVRHNSASFALVQYPLHGGAAHPIGLWTRNGLHLAECERQHLHAMWFQPTTQCLFRPRCQWVDSPSLGHLVNVHVGIPVPEHVSTFSLVQGKVEYYHYNHNGVQDKGWGCAYRSLQSLASWLWWNHYTELPVPSHRDIQDSLVRMGDKPPQFAGSKAWIGSVEVGFVLDARYNVSCRTIHCASGRDLPLHASTLIEHFDTHGTPVMMGGASLAFTVVGVASSAQATDMWLLILDPHYCGPDSDVRALQTKVVAMEGYKALPVGWRRASSFSASTFFNLCLPQRPVSVL</sequence>
<dbReference type="InterPro" id="IPR012462">
    <property type="entry name" value="UFSP1/2_DUB_cat"/>
</dbReference>
<dbReference type="GeneID" id="20808007"/>
<dbReference type="AlphaFoldDB" id="W4GP73"/>
<dbReference type="RefSeq" id="XP_009829370.1">
    <property type="nucleotide sequence ID" value="XM_009831068.1"/>
</dbReference>
<dbReference type="GO" id="GO:0071567">
    <property type="term" value="F:deUFMylase activity"/>
    <property type="evidence" value="ECO:0007669"/>
    <property type="project" value="TreeGrafter"/>
</dbReference>
<gene>
    <name evidence="3" type="ORF">H257_06011</name>
</gene>
<organism evidence="3">
    <name type="scientific">Aphanomyces astaci</name>
    <name type="common">Crayfish plague agent</name>
    <dbReference type="NCBI Taxonomy" id="112090"/>
    <lineage>
        <taxon>Eukaryota</taxon>
        <taxon>Sar</taxon>
        <taxon>Stramenopiles</taxon>
        <taxon>Oomycota</taxon>
        <taxon>Saprolegniomycetes</taxon>
        <taxon>Saprolegniales</taxon>
        <taxon>Verrucalvaceae</taxon>
        <taxon>Aphanomyces</taxon>
    </lineage>
</organism>
<dbReference type="STRING" id="112090.W4GP73"/>
<dbReference type="Pfam" id="PF07910">
    <property type="entry name" value="Peptidase_C78"/>
    <property type="match status" value="1"/>
</dbReference>